<dbReference type="EMBL" id="FOHB01000008">
    <property type="protein sequence ID" value="SES44966.1"/>
    <property type="molecule type" value="Genomic_DNA"/>
</dbReference>
<organism evidence="2 3">
    <name type="scientific">Pedococcus cremeus</name>
    <dbReference type="NCBI Taxonomy" id="587636"/>
    <lineage>
        <taxon>Bacteria</taxon>
        <taxon>Bacillati</taxon>
        <taxon>Actinomycetota</taxon>
        <taxon>Actinomycetes</taxon>
        <taxon>Micrococcales</taxon>
        <taxon>Intrasporangiaceae</taxon>
        <taxon>Pedococcus</taxon>
    </lineage>
</organism>
<evidence type="ECO:0000313" key="2">
    <source>
        <dbReference type="EMBL" id="SES44966.1"/>
    </source>
</evidence>
<dbReference type="AlphaFoldDB" id="A0A1H9XFJ3"/>
<dbReference type="PANTHER" id="PTHR43245:SF51">
    <property type="entry name" value="SHORT CHAIN DEHYDROGENASE_REDUCTASE FAMILY 42E, MEMBER 2"/>
    <property type="match status" value="1"/>
</dbReference>
<protein>
    <submittedName>
        <fullName evidence="2">Male sterility protein</fullName>
    </submittedName>
</protein>
<dbReference type="Gene3D" id="3.40.50.720">
    <property type="entry name" value="NAD(P)-binding Rossmann-like Domain"/>
    <property type="match status" value="1"/>
</dbReference>
<dbReference type="InterPro" id="IPR013120">
    <property type="entry name" value="FAR_NAD-bd"/>
</dbReference>
<accession>A0A1H9XFJ3</accession>
<dbReference type="PANTHER" id="PTHR43245">
    <property type="entry name" value="BIFUNCTIONAL POLYMYXIN RESISTANCE PROTEIN ARNA"/>
    <property type="match status" value="1"/>
</dbReference>
<sequence length="363" mass="39818">MAALLMTGFPGFLGSALLPKLLARREGMRAACLVQQHHLATARARLHQIEAMHPSTRGRVVLVEGDITAADLGLAPDALAALDDVTEVWHLAAVYDLTVPEAVARRVNVDGTARVLEFCGSRRQLHRLQYVSTCYVSGAYEGEFREDSLDEGQAFRNHYESTKFEAELLVRKAMADGLPATVYRPGIVVGDSLTGETQKYDGPYFLATFLQRQPRLAVVPAVGSIERVPVSLVPRDFVVDAMDELSVMEDSVGRTCALTDPAPPTVRELVDTFARHLGKTVFWLPLPLRPTRWAVDTVPGLERLLGLPAEGLDYFASKTSYSTATTDALLSSTTLRCPRFPDYAGRLLDFKVAHPEVHAEAMT</sequence>
<dbReference type="SUPFAM" id="SSF51735">
    <property type="entry name" value="NAD(P)-binding Rossmann-fold domains"/>
    <property type="match status" value="1"/>
</dbReference>
<dbReference type="Pfam" id="PF07993">
    <property type="entry name" value="NAD_binding_4"/>
    <property type="match status" value="1"/>
</dbReference>
<dbReference type="InterPro" id="IPR050177">
    <property type="entry name" value="Lipid_A_modif_metabolic_enz"/>
</dbReference>
<proteinExistence type="predicted"/>
<dbReference type="Proteomes" id="UP000199019">
    <property type="component" value="Unassembled WGS sequence"/>
</dbReference>
<gene>
    <name evidence="2" type="ORF">SAMN05216199_3725</name>
</gene>
<feature type="domain" description="Thioester reductase (TE)" evidence="1">
    <location>
        <begin position="7"/>
        <end position="242"/>
    </location>
</feature>
<name>A0A1H9XFJ3_9MICO</name>
<reference evidence="3" key="1">
    <citation type="submission" date="2016-10" db="EMBL/GenBank/DDBJ databases">
        <authorList>
            <person name="Varghese N."/>
            <person name="Submissions S."/>
        </authorList>
    </citation>
    <scope>NUCLEOTIDE SEQUENCE [LARGE SCALE GENOMIC DNA]</scope>
    <source>
        <strain evidence="3">CGMCC 1.6963</strain>
    </source>
</reference>
<evidence type="ECO:0000259" key="1">
    <source>
        <dbReference type="Pfam" id="PF07993"/>
    </source>
</evidence>
<dbReference type="CDD" id="cd05263">
    <property type="entry name" value="MupV_like_SDR_e"/>
    <property type="match status" value="1"/>
</dbReference>
<evidence type="ECO:0000313" key="3">
    <source>
        <dbReference type="Proteomes" id="UP000199019"/>
    </source>
</evidence>
<dbReference type="RefSeq" id="WP_218144376.1">
    <property type="nucleotide sequence ID" value="NZ_FOHB01000008.1"/>
</dbReference>
<dbReference type="InterPro" id="IPR036291">
    <property type="entry name" value="NAD(P)-bd_dom_sf"/>
</dbReference>
<keyword evidence="3" id="KW-1185">Reference proteome</keyword>
<dbReference type="STRING" id="587636.SAMN05216199_3725"/>